<accession>A0A2R6AYK6</accession>
<keyword evidence="1" id="KW-1133">Transmembrane helix</keyword>
<evidence type="ECO:0000313" key="3">
    <source>
        <dbReference type="Proteomes" id="UP000240322"/>
    </source>
</evidence>
<comment type="caution">
    <text evidence="2">The sequence shown here is derived from an EMBL/GenBank/DDBJ whole genome shotgun (WGS) entry which is preliminary data.</text>
</comment>
<dbReference type="InterPro" id="IPR036388">
    <property type="entry name" value="WH-like_DNA-bd_sf"/>
</dbReference>
<evidence type="ECO:0008006" key="4">
    <source>
        <dbReference type="Google" id="ProtNLM"/>
    </source>
</evidence>
<keyword evidence="1" id="KW-0812">Transmembrane</keyword>
<protein>
    <recommendedName>
        <fullName evidence="4">Transcription regulator TrmB N-terminal domain-containing protein</fullName>
    </recommendedName>
</protein>
<organism evidence="2 3">
    <name type="scientific">Candidatus Marsarchaeota G2 archaeon OSP_D</name>
    <dbReference type="NCBI Taxonomy" id="1978157"/>
    <lineage>
        <taxon>Archaea</taxon>
        <taxon>Candidatus Marsarchaeota</taxon>
        <taxon>Candidatus Marsarchaeota group 2</taxon>
    </lineage>
</organism>
<dbReference type="AlphaFoldDB" id="A0A2R6AYK6"/>
<proteinExistence type="predicted"/>
<reference evidence="2 3" key="1">
    <citation type="submission" date="2017-04" db="EMBL/GenBank/DDBJ databases">
        <title>Novel microbial lineages endemic to geothermal iron-oxide mats fill important gaps in the evolutionary history of Archaea.</title>
        <authorList>
            <person name="Jay Z.J."/>
            <person name="Beam J.P."/>
            <person name="Dlakic M."/>
            <person name="Rusch D.B."/>
            <person name="Kozubal M.A."/>
            <person name="Inskeep W.P."/>
        </authorList>
    </citation>
    <scope>NUCLEOTIDE SEQUENCE [LARGE SCALE GENOMIC DNA]</scope>
    <source>
        <strain evidence="2">OSP_D</strain>
    </source>
</reference>
<dbReference type="InterPro" id="IPR036390">
    <property type="entry name" value="WH_DNA-bd_sf"/>
</dbReference>
<dbReference type="Gene3D" id="1.10.10.10">
    <property type="entry name" value="Winged helix-like DNA-binding domain superfamily/Winged helix DNA-binding domain"/>
    <property type="match status" value="1"/>
</dbReference>
<sequence length="147" mass="16602">MVSESDSAKNISGNTLRVYVYVLKNGPSELREVQRGLGFSTPSLASYHLTKLMKAGYIKQDEEGRYVANREATPSLLEEYSKVGAFIVPNMLFFAILFTILVAYFSYRALISLSQAYVDYLAATSIAMCGVYWYEVVRAWRKLIGIR</sequence>
<dbReference type="Proteomes" id="UP000240322">
    <property type="component" value="Unassembled WGS sequence"/>
</dbReference>
<dbReference type="EMBL" id="NEXE01000025">
    <property type="protein sequence ID" value="PSN91472.1"/>
    <property type="molecule type" value="Genomic_DNA"/>
</dbReference>
<dbReference type="InterPro" id="IPR011991">
    <property type="entry name" value="ArsR-like_HTH"/>
</dbReference>
<evidence type="ECO:0000256" key="1">
    <source>
        <dbReference type="SAM" id="Phobius"/>
    </source>
</evidence>
<feature type="transmembrane region" description="Helical" evidence="1">
    <location>
        <begin position="83"/>
        <end position="105"/>
    </location>
</feature>
<dbReference type="SUPFAM" id="SSF46785">
    <property type="entry name" value="Winged helix' DNA-binding domain"/>
    <property type="match status" value="1"/>
</dbReference>
<dbReference type="CDD" id="cd00090">
    <property type="entry name" value="HTH_ARSR"/>
    <property type="match status" value="1"/>
</dbReference>
<keyword evidence="1" id="KW-0472">Membrane</keyword>
<evidence type="ECO:0000313" key="2">
    <source>
        <dbReference type="EMBL" id="PSN91472.1"/>
    </source>
</evidence>
<feature type="transmembrane region" description="Helical" evidence="1">
    <location>
        <begin position="117"/>
        <end position="134"/>
    </location>
</feature>
<name>A0A2R6AYK6_9ARCH</name>
<gene>
    <name evidence="2" type="ORF">B9Q03_04200</name>
</gene>